<dbReference type="AlphaFoldDB" id="A0A7D7SIJ6"/>
<protein>
    <recommendedName>
        <fullName evidence="11">Z-ring associated protein G</fullName>
    </recommendedName>
    <alternativeName>
        <fullName evidence="12">Cell division protein ZapG</fullName>
    </alternativeName>
</protein>
<feature type="compositionally biased region" description="Low complexity" evidence="13">
    <location>
        <begin position="120"/>
        <end position="132"/>
    </location>
</feature>
<feature type="transmembrane region" description="Helical" evidence="14">
    <location>
        <begin position="6"/>
        <end position="26"/>
    </location>
</feature>
<evidence type="ECO:0000313" key="15">
    <source>
        <dbReference type="EMBL" id="QMT41409.1"/>
    </source>
</evidence>
<feature type="region of interest" description="Disordered" evidence="13">
    <location>
        <begin position="152"/>
        <end position="196"/>
    </location>
</feature>
<dbReference type="GO" id="GO:0008360">
    <property type="term" value="P:regulation of cell shape"/>
    <property type="evidence" value="ECO:0007669"/>
    <property type="project" value="UniProtKB-KW"/>
</dbReference>
<keyword evidence="2" id="KW-1003">Cell membrane</keyword>
<feature type="region of interest" description="Disordered" evidence="13">
    <location>
        <begin position="112"/>
        <end position="139"/>
    </location>
</feature>
<dbReference type="InterPro" id="IPR009386">
    <property type="entry name" value="ZapG-like"/>
</dbReference>
<keyword evidence="5 14" id="KW-0812">Transmembrane</keyword>
<dbReference type="PANTHER" id="PTHR39579">
    <property type="entry name" value="INNER MEMBRANE PROTEIN YHCB"/>
    <property type="match status" value="1"/>
</dbReference>
<evidence type="ECO:0000256" key="2">
    <source>
        <dbReference type="ARBA" id="ARBA00022475"/>
    </source>
</evidence>
<dbReference type="RefSeq" id="WP_182122943.1">
    <property type="nucleotide sequence ID" value="NZ_CP059567.1"/>
</dbReference>
<evidence type="ECO:0000256" key="14">
    <source>
        <dbReference type="SAM" id="Phobius"/>
    </source>
</evidence>
<proteinExistence type="inferred from homology"/>
<evidence type="ECO:0000256" key="7">
    <source>
        <dbReference type="ARBA" id="ARBA00022989"/>
    </source>
</evidence>
<dbReference type="Proteomes" id="UP000514752">
    <property type="component" value="Chromosome"/>
</dbReference>
<comment type="similarity">
    <text evidence="10">Belongs to the ZapG family.</text>
</comment>
<reference evidence="15 16" key="1">
    <citation type="submission" date="2020-07" db="EMBL/GenBank/DDBJ databases">
        <title>Genomic diversity of species in the Neisseriaceae family.</title>
        <authorList>
            <person name="Vincent A.T."/>
            <person name="Bernet E."/>
            <person name="Veyrier F.J."/>
        </authorList>
    </citation>
    <scope>NUCLEOTIDE SEQUENCE [LARGE SCALE GENOMIC DNA]</scope>
    <source>
        <strain evidence="15 16">DSM 22244</strain>
    </source>
</reference>
<name>A0A7D7SIJ6_9NEIS</name>
<keyword evidence="9" id="KW-0131">Cell cycle</keyword>
<evidence type="ECO:0000256" key="12">
    <source>
        <dbReference type="ARBA" id="ARBA00035727"/>
    </source>
</evidence>
<evidence type="ECO:0000256" key="11">
    <source>
        <dbReference type="ARBA" id="ARBA00035703"/>
    </source>
</evidence>
<comment type="subcellular location">
    <subcellularLocation>
        <location evidence="1">Cell inner membrane</location>
        <topology evidence="1">Single-pass membrane protein</topology>
    </subcellularLocation>
</comment>
<evidence type="ECO:0000256" key="1">
    <source>
        <dbReference type="ARBA" id="ARBA00004377"/>
    </source>
</evidence>
<evidence type="ECO:0000256" key="5">
    <source>
        <dbReference type="ARBA" id="ARBA00022692"/>
    </source>
</evidence>
<evidence type="ECO:0000256" key="10">
    <source>
        <dbReference type="ARBA" id="ARBA00035657"/>
    </source>
</evidence>
<evidence type="ECO:0000256" key="13">
    <source>
        <dbReference type="SAM" id="MobiDB-lite"/>
    </source>
</evidence>
<organism evidence="15 16">
    <name type="scientific">Neisseria shayeganii</name>
    <dbReference type="NCBI Taxonomy" id="607712"/>
    <lineage>
        <taxon>Bacteria</taxon>
        <taxon>Pseudomonadati</taxon>
        <taxon>Pseudomonadota</taxon>
        <taxon>Betaproteobacteria</taxon>
        <taxon>Neisseriales</taxon>
        <taxon>Neisseriaceae</taxon>
        <taxon>Neisseria</taxon>
    </lineage>
</organism>
<evidence type="ECO:0000256" key="9">
    <source>
        <dbReference type="ARBA" id="ARBA00023306"/>
    </source>
</evidence>
<dbReference type="EMBL" id="CP059567">
    <property type="protein sequence ID" value="QMT41409.1"/>
    <property type="molecule type" value="Genomic_DNA"/>
</dbReference>
<keyword evidence="3" id="KW-0997">Cell inner membrane</keyword>
<evidence type="ECO:0000313" key="16">
    <source>
        <dbReference type="Proteomes" id="UP000514752"/>
    </source>
</evidence>
<evidence type="ECO:0000256" key="3">
    <source>
        <dbReference type="ARBA" id="ARBA00022519"/>
    </source>
</evidence>
<evidence type="ECO:0000256" key="6">
    <source>
        <dbReference type="ARBA" id="ARBA00022960"/>
    </source>
</evidence>
<dbReference type="PANTHER" id="PTHR39579:SF1">
    <property type="entry name" value="INNER MEMBRANE PROTEIN YHCB"/>
    <property type="match status" value="1"/>
</dbReference>
<gene>
    <name evidence="15" type="ORF">H3L94_05125</name>
</gene>
<dbReference type="GO" id="GO:0005886">
    <property type="term" value="C:plasma membrane"/>
    <property type="evidence" value="ECO:0007669"/>
    <property type="project" value="UniProtKB-SubCell"/>
</dbReference>
<keyword evidence="8 14" id="KW-0472">Membrane</keyword>
<keyword evidence="6" id="KW-0133">Cell shape</keyword>
<dbReference type="Pfam" id="PF06295">
    <property type="entry name" value="ZapG-like"/>
    <property type="match status" value="1"/>
</dbReference>
<evidence type="ECO:0000256" key="4">
    <source>
        <dbReference type="ARBA" id="ARBA00022618"/>
    </source>
</evidence>
<keyword evidence="4" id="KW-0132">Cell division</keyword>
<evidence type="ECO:0000256" key="8">
    <source>
        <dbReference type="ARBA" id="ARBA00023136"/>
    </source>
</evidence>
<dbReference type="GO" id="GO:0051301">
    <property type="term" value="P:cell division"/>
    <property type="evidence" value="ECO:0007669"/>
    <property type="project" value="UniProtKB-KW"/>
</dbReference>
<accession>A0A7D7SIJ6</accession>
<dbReference type="KEGG" id="nsg:H3L94_05125"/>
<sequence length="196" mass="21254">MNDLTQQLLLTGIGGFLIGTGFTWLLTRAKKQDKTELDAARQELQTYRQGVERHFIDTADAVDELTRSYQKVFTHLSRGAETLMSQESYRSQLEKRSGQAVTLAYLSQQTADTAAEQANPDTTTPADPLPTDVPELPQNRLDDINAASNAAPVFDTRPAEANDIPPNSLDGINAASNAAPVFDAPPAQAETPANKN</sequence>
<keyword evidence="7 14" id="KW-1133">Transmembrane helix</keyword>